<comment type="subcellular location">
    <subcellularLocation>
        <location evidence="1">Cytoplasm</location>
    </subcellularLocation>
</comment>
<dbReference type="EMBL" id="WJBH02000003">
    <property type="protein sequence ID" value="KAI9560697.1"/>
    <property type="molecule type" value="Genomic_DNA"/>
</dbReference>
<dbReference type="PANTHER" id="PTHR21422:SF9">
    <property type="entry name" value="RAB3 GTPASE-ACTIVATING PROTEIN CATALYTIC SUBUNIT"/>
    <property type="match status" value="1"/>
</dbReference>
<protein>
    <recommendedName>
        <fullName evidence="3">Rab3 GTPase-activating protein catalytic subunit</fullName>
    </recommendedName>
</protein>
<keyword evidence="9" id="KW-1185">Reference proteome</keyword>
<comment type="similarity">
    <text evidence="2">Belongs to the Rab3-GAP catalytic subunit family.</text>
</comment>
<dbReference type="AlphaFoldDB" id="A0AAD5KU92"/>
<dbReference type="GO" id="GO:0005737">
    <property type="term" value="C:cytoplasm"/>
    <property type="evidence" value="ECO:0007669"/>
    <property type="project" value="UniProtKB-SubCell"/>
</dbReference>
<keyword evidence="4" id="KW-0343">GTPase activation</keyword>
<gene>
    <name evidence="8" type="ORF">GHT06_011647</name>
</gene>
<sequence>MADQEDEEVFEIVDFTSASEWEVFISRLEEILLSWQLSLKDKEEVVTSFVDLNGDWKSSSEDISFAGHPFILTHHWVEQSTVTNEVNKVELVTDKKGCQVFASLMDNRHDFPFNCLPLAKYYGLSDFVVITPAGNEMLTSEDRINLLLSSITIAVGNIQSRAPVFVQIHSKSQQLYQGTFECKNLRTDFQMVHLKRIPPTCKCLSGLIELFKDKIGSTPLEPVDLSICWTYSLSDVRNGGWEKWPQPPPDFESMGGVVGNAALGQLGFGAIRDPIKEIRVSAVWTGLNEDVVVDSEVYSDLDPVQAPLWIARLVLNEQVPSLLIKSLCSFLDLCRSSESIEQLLGKNYTVLQSPDSPEYERALGALTKERKGYGLLSSNRLPFGSKKAQTGGPIPEAMMVNLLNYLFPDAEGDLESQTHPYPEQFQTDCSASIDSTWKEFFSAFKTSPVDSLVWRLATAAVYTMTHLNGIEGVAHLWHEIVLELRFRWEHGYTIPGLETGGVPDLNYCRLYQKLQMLNCCINHKKAGNSAPPVEATDEDEFYDAEETLESMEATPQKERHSVWNQPQGRKERTKMKLLRSGETLYEPVTQALLPMTEDMVEEQSEMMEQLGDNAEGSELRARILSASLLSDMEAFKAANPGAEMEDFVRWHSPRDWIEEEVMTSDGCKMEGRLSGRMQAPGNLWQEMWRAAKPIVAWRQKRLFDDTKEAEKILHTFSALRPAQIATLLLPTVMHASIHRLLEELRPNIQLPDAVSNCRAAIAKIVQIARHSPLDLQQYEDLLPVLQKIEVRLSQFNSLRRRIIDYGDWEGIDEFVTRLLIDGNVSLTGGSHSPAGKALLKAMGSLNKKDTSSGLPSPVKKEFVLRAMAHRPGNGSTCSCQKLFCSVDEDSVRLAGAWTQDTLFY</sequence>
<evidence type="ECO:0000256" key="5">
    <source>
        <dbReference type="ARBA" id="ARBA00022490"/>
    </source>
</evidence>
<evidence type="ECO:0000256" key="3">
    <source>
        <dbReference type="ARBA" id="ARBA00015817"/>
    </source>
</evidence>
<reference evidence="8 9" key="1">
    <citation type="submission" date="2022-05" db="EMBL/GenBank/DDBJ databases">
        <title>A multi-omics perspective on studying reproductive biology in Daphnia sinensis.</title>
        <authorList>
            <person name="Jia J."/>
        </authorList>
    </citation>
    <scope>NUCLEOTIDE SEQUENCE [LARGE SCALE GENOMIC DNA]</scope>
    <source>
        <strain evidence="8 9">WSL</strain>
    </source>
</reference>
<evidence type="ECO:0000256" key="2">
    <source>
        <dbReference type="ARBA" id="ARBA00008856"/>
    </source>
</evidence>
<proteinExistence type="inferred from homology"/>
<dbReference type="GO" id="GO:0005096">
    <property type="term" value="F:GTPase activator activity"/>
    <property type="evidence" value="ECO:0007669"/>
    <property type="project" value="UniProtKB-KW"/>
</dbReference>
<accession>A0AAD5KU92</accession>
<evidence type="ECO:0000256" key="1">
    <source>
        <dbReference type="ARBA" id="ARBA00004496"/>
    </source>
</evidence>
<dbReference type="InterPro" id="IPR045700">
    <property type="entry name" value="Rab3GAP1"/>
</dbReference>
<dbReference type="InterPro" id="IPR026147">
    <property type="entry name" value="Rab3GAP1_conserved"/>
</dbReference>
<evidence type="ECO:0000256" key="4">
    <source>
        <dbReference type="ARBA" id="ARBA00022468"/>
    </source>
</evidence>
<comment type="caution">
    <text evidence="8">The sequence shown here is derived from an EMBL/GenBank/DDBJ whole genome shotgun (WGS) entry which is preliminary data.</text>
</comment>
<evidence type="ECO:0000259" key="7">
    <source>
        <dbReference type="Pfam" id="PF13890"/>
    </source>
</evidence>
<dbReference type="PANTHER" id="PTHR21422">
    <property type="entry name" value="RAB3 GTPASE-ACTIVATING PROTEIN CATALYTIC SUBUNIT"/>
    <property type="match status" value="1"/>
</dbReference>
<dbReference type="Pfam" id="PF13890">
    <property type="entry name" value="Rab3-GTPase_cat"/>
    <property type="match status" value="1"/>
</dbReference>
<dbReference type="Proteomes" id="UP000820818">
    <property type="component" value="Linkage Group LG3"/>
</dbReference>
<evidence type="ECO:0000313" key="8">
    <source>
        <dbReference type="EMBL" id="KAI9560697.1"/>
    </source>
</evidence>
<feature type="domain" description="Rab3GAP catalytic subunit conserved" evidence="7">
    <location>
        <begin position="564"/>
        <end position="716"/>
    </location>
</feature>
<name>A0AAD5KU92_9CRUS</name>
<organism evidence="8 9">
    <name type="scientific">Daphnia sinensis</name>
    <dbReference type="NCBI Taxonomy" id="1820382"/>
    <lineage>
        <taxon>Eukaryota</taxon>
        <taxon>Metazoa</taxon>
        <taxon>Ecdysozoa</taxon>
        <taxon>Arthropoda</taxon>
        <taxon>Crustacea</taxon>
        <taxon>Branchiopoda</taxon>
        <taxon>Diplostraca</taxon>
        <taxon>Cladocera</taxon>
        <taxon>Anomopoda</taxon>
        <taxon>Daphniidae</taxon>
        <taxon>Daphnia</taxon>
        <taxon>Daphnia similis group</taxon>
    </lineage>
</organism>
<evidence type="ECO:0000256" key="6">
    <source>
        <dbReference type="SAM" id="MobiDB-lite"/>
    </source>
</evidence>
<keyword evidence="5" id="KW-0963">Cytoplasm</keyword>
<evidence type="ECO:0000313" key="9">
    <source>
        <dbReference type="Proteomes" id="UP000820818"/>
    </source>
</evidence>
<feature type="region of interest" description="Disordered" evidence="6">
    <location>
        <begin position="550"/>
        <end position="571"/>
    </location>
</feature>